<dbReference type="AlphaFoldDB" id="A0A3B1CIG9"/>
<protein>
    <submittedName>
        <fullName evidence="3">Uncharacterized protein</fullName>
    </submittedName>
</protein>
<gene>
    <name evidence="3" type="ORF">MNBD_NITROSPIRAE03-1469</name>
</gene>
<dbReference type="Pfam" id="PF21740">
    <property type="entry name" value="DUF6866_C"/>
    <property type="match status" value="1"/>
</dbReference>
<sequence length="354" mass="41476">MDIKKLTEQVKLNCNISDAGFWGYYSMCGMLMRLRELYRNEHFLMPWEPGLNEDISEWISSREALWGELEDEDLRPLEVEGEIYDPFEVEELNAVLGRHGLVYGGGYGRFNKPTFFLSRLEGKREICNCRVYYIGREVCRDLSTSVAMLQGRSVFIRFEPLRSLLWDKFRELQGRRFGGVLKEAFSLYGIEAMEEPSEKFHEKMETLSSGISEILLLHELGEVFESGRSDEWLGILSHNSDRWTEFYLRGIKDLLADTSEKGPIKFMVERRERSLLSFYIVLMDGIRKELFPEIMNAFQHFVESNDWSVIEEARKTGYKRADKLMKDLLRVWKESGEIGDVKVFMKDHLKSSDK</sequence>
<evidence type="ECO:0000259" key="1">
    <source>
        <dbReference type="Pfam" id="PF21739"/>
    </source>
</evidence>
<dbReference type="InterPro" id="IPR054640">
    <property type="entry name" value="Sfum_1244-like"/>
</dbReference>
<evidence type="ECO:0000259" key="2">
    <source>
        <dbReference type="Pfam" id="PF21740"/>
    </source>
</evidence>
<dbReference type="EMBL" id="UOGI01000071">
    <property type="protein sequence ID" value="VAX30276.1"/>
    <property type="molecule type" value="Genomic_DNA"/>
</dbReference>
<accession>A0A3B1CIG9</accession>
<proteinExistence type="predicted"/>
<name>A0A3B1CIG9_9ZZZZ</name>
<dbReference type="InterPro" id="IPR049200">
    <property type="entry name" value="DUF6866_C"/>
</dbReference>
<organism evidence="3">
    <name type="scientific">hydrothermal vent metagenome</name>
    <dbReference type="NCBI Taxonomy" id="652676"/>
    <lineage>
        <taxon>unclassified sequences</taxon>
        <taxon>metagenomes</taxon>
        <taxon>ecological metagenomes</taxon>
    </lineage>
</organism>
<dbReference type="Pfam" id="PF21739">
    <property type="entry name" value="DUF6866_N"/>
    <property type="match status" value="1"/>
</dbReference>
<dbReference type="NCBIfam" id="NF045620">
    <property type="entry name" value="Sfum_1244_fam"/>
    <property type="match status" value="1"/>
</dbReference>
<reference evidence="3" key="1">
    <citation type="submission" date="2018-06" db="EMBL/GenBank/DDBJ databases">
        <authorList>
            <person name="Zhirakovskaya E."/>
        </authorList>
    </citation>
    <scope>NUCLEOTIDE SEQUENCE</scope>
</reference>
<evidence type="ECO:0000313" key="3">
    <source>
        <dbReference type="EMBL" id="VAX30276.1"/>
    </source>
</evidence>
<feature type="domain" description="DUF6866" evidence="2">
    <location>
        <begin position="162"/>
        <end position="337"/>
    </location>
</feature>
<feature type="domain" description="DUF6866" evidence="1">
    <location>
        <begin position="5"/>
        <end position="157"/>
    </location>
</feature>
<dbReference type="InterPro" id="IPR049199">
    <property type="entry name" value="DUF6866_N"/>
</dbReference>